<keyword evidence="5" id="KW-1185">Reference proteome</keyword>
<dbReference type="PANTHER" id="PTHR43201">
    <property type="entry name" value="ACYL-COA SYNTHETASE"/>
    <property type="match status" value="1"/>
</dbReference>
<protein>
    <submittedName>
        <fullName evidence="4">Uncharacterized protein</fullName>
    </submittedName>
</protein>
<dbReference type="InterPro" id="IPR000873">
    <property type="entry name" value="AMP-dep_synth/lig_dom"/>
</dbReference>
<dbReference type="InterPro" id="IPR025110">
    <property type="entry name" value="AMP-bd_C"/>
</dbReference>
<dbReference type="Pfam" id="PF13193">
    <property type="entry name" value="AMP-binding_C"/>
    <property type="match status" value="1"/>
</dbReference>
<evidence type="ECO:0000259" key="2">
    <source>
        <dbReference type="Pfam" id="PF00501"/>
    </source>
</evidence>
<evidence type="ECO:0000256" key="1">
    <source>
        <dbReference type="ARBA" id="ARBA00006432"/>
    </source>
</evidence>
<feature type="domain" description="AMP-dependent synthetase/ligase" evidence="2">
    <location>
        <begin position="3"/>
        <end position="290"/>
    </location>
</feature>
<dbReference type="InterPro" id="IPR045851">
    <property type="entry name" value="AMP-bd_C_sf"/>
</dbReference>
<dbReference type="CDD" id="cd04433">
    <property type="entry name" value="AFD_class_I"/>
    <property type="match status" value="1"/>
</dbReference>
<dbReference type="InterPro" id="IPR020845">
    <property type="entry name" value="AMP-binding_CS"/>
</dbReference>
<dbReference type="EMBL" id="BAAAZN010000014">
    <property type="protein sequence ID" value="GAA3567243.1"/>
    <property type="molecule type" value="Genomic_DNA"/>
</dbReference>
<comment type="caution">
    <text evidence="4">The sequence shown here is derived from an EMBL/GenBank/DDBJ whole genome shotgun (WGS) entry which is preliminary data.</text>
</comment>
<name>A0ABP6XI75_9PSEU</name>
<organism evidence="4 5">
    <name type="scientific">Amycolatopsis ultiminotia</name>
    <dbReference type="NCBI Taxonomy" id="543629"/>
    <lineage>
        <taxon>Bacteria</taxon>
        <taxon>Bacillati</taxon>
        <taxon>Actinomycetota</taxon>
        <taxon>Actinomycetes</taxon>
        <taxon>Pseudonocardiales</taxon>
        <taxon>Pseudonocardiaceae</taxon>
        <taxon>Amycolatopsis</taxon>
    </lineage>
</organism>
<sequence length="439" mass="46662">MGGRAVTHAELRTRVAEQERIFAAHGVGPGTTVALHTLPSFTTLWTLFGLWARGAQVALFDSRLKRAEIDTLLALTEPEVFVSFDGPGRVLSPFRDECEVVVRRRRGGRPAATPHVLVQFSSGSTGAPKVIGRTAGALLAEIDRFAAIDDMPGRGDTVLLLNSIIHSLGLVGGVLHGLNAGVRIVFSRSAQPRGVLDVVHGEQADALFGVPAHFALLAATTDAAVPPRLRLAVSGGELLAAEVFTRFRDRFGVRIGQAYGMTEVGIIAADPAGRHDPPAVGPAVAGLRVRAEAGELHVHTGESPYLLDDGVARFRDGWLRTYDAGAVDPVSGVLTVGGRADSVVVVGGLKVDLGEIESVLRSHEEITDAVVVRSDVIEAHVATAAALSADELTSWCRDRLAHYKIPRRFRVVADLPRTANGKLIRNHELLRGAYSAAHA</sequence>
<dbReference type="InterPro" id="IPR042099">
    <property type="entry name" value="ANL_N_sf"/>
</dbReference>
<dbReference type="Proteomes" id="UP001500689">
    <property type="component" value="Unassembled WGS sequence"/>
</dbReference>
<dbReference type="PANTHER" id="PTHR43201:SF8">
    <property type="entry name" value="ACYL-COA SYNTHETASE FAMILY MEMBER 3"/>
    <property type="match status" value="1"/>
</dbReference>
<dbReference type="SUPFAM" id="SSF56801">
    <property type="entry name" value="Acetyl-CoA synthetase-like"/>
    <property type="match status" value="1"/>
</dbReference>
<evidence type="ECO:0000259" key="3">
    <source>
        <dbReference type="Pfam" id="PF13193"/>
    </source>
</evidence>
<gene>
    <name evidence="4" type="ORF">GCM10022222_58990</name>
</gene>
<dbReference type="PROSITE" id="PS00455">
    <property type="entry name" value="AMP_BINDING"/>
    <property type="match status" value="1"/>
</dbReference>
<evidence type="ECO:0000313" key="5">
    <source>
        <dbReference type="Proteomes" id="UP001500689"/>
    </source>
</evidence>
<comment type="similarity">
    <text evidence="1">Belongs to the ATP-dependent AMP-binding enzyme family.</text>
</comment>
<accession>A0ABP6XI75</accession>
<dbReference type="Gene3D" id="3.40.50.12780">
    <property type="entry name" value="N-terminal domain of ligase-like"/>
    <property type="match status" value="1"/>
</dbReference>
<dbReference type="Pfam" id="PF00501">
    <property type="entry name" value="AMP-binding"/>
    <property type="match status" value="1"/>
</dbReference>
<reference evidence="5" key="1">
    <citation type="journal article" date="2019" name="Int. J. Syst. Evol. Microbiol.">
        <title>The Global Catalogue of Microorganisms (GCM) 10K type strain sequencing project: providing services to taxonomists for standard genome sequencing and annotation.</title>
        <authorList>
            <consortium name="The Broad Institute Genomics Platform"/>
            <consortium name="The Broad Institute Genome Sequencing Center for Infectious Disease"/>
            <person name="Wu L."/>
            <person name="Ma J."/>
        </authorList>
    </citation>
    <scope>NUCLEOTIDE SEQUENCE [LARGE SCALE GENOMIC DNA]</scope>
    <source>
        <strain evidence="5">JCM 16898</strain>
    </source>
</reference>
<dbReference type="Gene3D" id="3.30.300.30">
    <property type="match status" value="1"/>
</dbReference>
<proteinExistence type="inferred from homology"/>
<evidence type="ECO:0000313" key="4">
    <source>
        <dbReference type="EMBL" id="GAA3567243.1"/>
    </source>
</evidence>
<feature type="domain" description="AMP-binding enzyme C-terminal" evidence="3">
    <location>
        <begin position="355"/>
        <end position="422"/>
    </location>
</feature>